<dbReference type="RefSeq" id="XP_024737790.1">
    <property type="nucleotide sequence ID" value="XM_024886760.1"/>
</dbReference>
<dbReference type="PANTHER" id="PTHR34502:SF3">
    <property type="entry name" value="DUF6594 DOMAIN-CONTAINING PROTEIN"/>
    <property type="match status" value="1"/>
</dbReference>
<feature type="compositionally biased region" description="Low complexity" evidence="1">
    <location>
        <begin position="1"/>
        <end position="15"/>
    </location>
</feature>
<feature type="transmembrane region" description="Helical" evidence="2">
    <location>
        <begin position="372"/>
        <end position="392"/>
    </location>
</feature>
<evidence type="ECO:0000256" key="2">
    <source>
        <dbReference type="SAM" id="Phobius"/>
    </source>
</evidence>
<evidence type="ECO:0000256" key="1">
    <source>
        <dbReference type="SAM" id="MobiDB-lite"/>
    </source>
</evidence>
<dbReference type="Pfam" id="PF20237">
    <property type="entry name" value="DUF6594"/>
    <property type="match status" value="1"/>
</dbReference>
<organism evidence="4 5">
    <name type="scientific">Hyaloscypha bicolor E</name>
    <dbReference type="NCBI Taxonomy" id="1095630"/>
    <lineage>
        <taxon>Eukaryota</taxon>
        <taxon>Fungi</taxon>
        <taxon>Dikarya</taxon>
        <taxon>Ascomycota</taxon>
        <taxon>Pezizomycotina</taxon>
        <taxon>Leotiomycetes</taxon>
        <taxon>Helotiales</taxon>
        <taxon>Hyaloscyphaceae</taxon>
        <taxon>Hyaloscypha</taxon>
        <taxon>Hyaloscypha bicolor</taxon>
    </lineage>
</organism>
<proteinExistence type="predicted"/>
<dbReference type="EMBL" id="KZ613787">
    <property type="protein sequence ID" value="PMD60886.1"/>
    <property type="molecule type" value="Genomic_DNA"/>
</dbReference>
<dbReference type="PANTHER" id="PTHR34502">
    <property type="entry name" value="DUF6594 DOMAIN-CONTAINING PROTEIN-RELATED"/>
    <property type="match status" value="1"/>
</dbReference>
<keyword evidence="2" id="KW-1133">Transmembrane helix</keyword>
<sequence>MARMAVADLEAAVAVEPRRPQRPPEAYARSSNKTEPVVLATIPENHEMSELRQRLQTGSPPAATAVEEDSSPETSPTLTPTSIAETRREAAENSGLLSIVKAMSYSLLTFVKSTSSPRLTPEEDQELNKSRGFDKLNYEKVDDYPEGYPQLAAFANSCDTFANVRRFGRLSYRLLAHLQNDLIDMEKVLDKLDKKDAADNTMEKRLRGYENYNGWDDEQRKLVSKISTAYSQYADIVLKDAGLRALGKCPPRNAKALFTWVWDEKPLAIGAGKSDFIFYPDDLVSLAGQSQHDRPFENFIESFLDSYPLPWIKRFLQHDTETCRKTDDEYVHLYSVDKLKIAANILEVSVAVILLLIPVFLLFLVPMGKPMMATIASLFVLLFSVVVSSLTGAKVQEVFFGSAAYAAVITMFLGNLNSNSSSTGTS</sequence>
<accession>A0A2J6TCY8</accession>
<dbReference type="AlphaFoldDB" id="A0A2J6TCY8"/>
<feature type="domain" description="DUF6594" evidence="3">
    <location>
        <begin position="148"/>
        <end position="409"/>
    </location>
</feature>
<feature type="compositionally biased region" description="Basic and acidic residues" evidence="1">
    <location>
        <begin position="44"/>
        <end position="53"/>
    </location>
</feature>
<dbReference type="InterPro" id="IPR046529">
    <property type="entry name" value="DUF6594"/>
</dbReference>
<evidence type="ECO:0000313" key="5">
    <source>
        <dbReference type="Proteomes" id="UP000235371"/>
    </source>
</evidence>
<evidence type="ECO:0000313" key="4">
    <source>
        <dbReference type="EMBL" id="PMD60886.1"/>
    </source>
</evidence>
<feature type="transmembrane region" description="Helical" evidence="2">
    <location>
        <begin position="398"/>
        <end position="416"/>
    </location>
</feature>
<keyword evidence="2" id="KW-0812">Transmembrane</keyword>
<dbReference type="GeneID" id="36594837"/>
<keyword evidence="5" id="KW-1185">Reference proteome</keyword>
<evidence type="ECO:0000259" key="3">
    <source>
        <dbReference type="Pfam" id="PF20237"/>
    </source>
</evidence>
<feature type="compositionally biased region" description="Low complexity" evidence="1">
    <location>
        <begin position="72"/>
        <end position="82"/>
    </location>
</feature>
<reference evidence="4 5" key="1">
    <citation type="submission" date="2016-04" db="EMBL/GenBank/DDBJ databases">
        <title>A degradative enzymes factory behind the ericoid mycorrhizal symbiosis.</title>
        <authorList>
            <consortium name="DOE Joint Genome Institute"/>
            <person name="Martino E."/>
            <person name="Morin E."/>
            <person name="Grelet G."/>
            <person name="Kuo A."/>
            <person name="Kohler A."/>
            <person name="Daghino S."/>
            <person name="Barry K."/>
            <person name="Choi C."/>
            <person name="Cichocki N."/>
            <person name="Clum A."/>
            <person name="Copeland A."/>
            <person name="Hainaut M."/>
            <person name="Haridas S."/>
            <person name="Labutti K."/>
            <person name="Lindquist E."/>
            <person name="Lipzen A."/>
            <person name="Khouja H.-R."/>
            <person name="Murat C."/>
            <person name="Ohm R."/>
            <person name="Olson A."/>
            <person name="Spatafora J."/>
            <person name="Veneault-Fourrey C."/>
            <person name="Henrissat B."/>
            <person name="Grigoriev I."/>
            <person name="Martin F."/>
            <person name="Perotto S."/>
        </authorList>
    </citation>
    <scope>NUCLEOTIDE SEQUENCE [LARGE SCALE GENOMIC DNA]</scope>
    <source>
        <strain evidence="4 5">E</strain>
    </source>
</reference>
<gene>
    <name evidence="4" type="ORF">K444DRAFT_662872</name>
</gene>
<feature type="transmembrane region" description="Helical" evidence="2">
    <location>
        <begin position="341"/>
        <end position="365"/>
    </location>
</feature>
<dbReference type="InParanoid" id="A0A2J6TCY8"/>
<dbReference type="OrthoDB" id="3533814at2759"/>
<dbReference type="Proteomes" id="UP000235371">
    <property type="component" value="Unassembled WGS sequence"/>
</dbReference>
<feature type="region of interest" description="Disordered" evidence="1">
    <location>
        <begin position="1"/>
        <end position="89"/>
    </location>
</feature>
<protein>
    <recommendedName>
        <fullName evidence="3">DUF6594 domain-containing protein</fullName>
    </recommendedName>
</protein>
<keyword evidence="2" id="KW-0472">Membrane</keyword>
<name>A0A2J6TCY8_9HELO</name>